<proteinExistence type="predicted"/>
<keyword evidence="2" id="KW-0812">Transmembrane</keyword>
<sequence length="277" mass="30803">MGSFSGLGIGLSFVFGCILMGLVAEVYYLLWWKKRAAISTTSSSSSTNSAEIEDFSALLCWKKLTSFHTSSSSQELGSSVRNPQEQQDMEMGSSKDLGLKGCNEEGVETELMRTHNLCGPPRFLFTIKEESKEDLESDDGKSRKGSRTRSLSTDLFDHGTPFLSPLSSPSVKIPHSLDSYNNPLFESLSEAELGRFRSSPPPKFKFLKDAEDKLLRRLLVEEAERKRAGLQFQESKMGCREEDKGASFVTFINRNLVRDSASQVLPLSSSPTFQHSD</sequence>
<dbReference type="Proteomes" id="UP001293254">
    <property type="component" value="Unassembled WGS sequence"/>
</dbReference>
<protein>
    <recommendedName>
        <fullName evidence="5">Membrane lipoprotein</fullName>
    </recommendedName>
</protein>
<reference evidence="3" key="1">
    <citation type="submission" date="2020-06" db="EMBL/GenBank/DDBJ databases">
        <authorList>
            <person name="Li T."/>
            <person name="Hu X."/>
            <person name="Zhang T."/>
            <person name="Song X."/>
            <person name="Zhang H."/>
            <person name="Dai N."/>
            <person name="Sheng W."/>
            <person name="Hou X."/>
            <person name="Wei L."/>
        </authorList>
    </citation>
    <scope>NUCLEOTIDE SEQUENCE</scope>
    <source>
        <strain evidence="3">3651</strain>
        <tissue evidence="3">Leaf</tissue>
    </source>
</reference>
<evidence type="ECO:0000256" key="2">
    <source>
        <dbReference type="SAM" id="Phobius"/>
    </source>
</evidence>
<evidence type="ECO:0000313" key="4">
    <source>
        <dbReference type="Proteomes" id="UP001293254"/>
    </source>
</evidence>
<name>A0AAE1Z3G8_9LAMI</name>
<keyword evidence="2" id="KW-0472">Membrane</keyword>
<dbReference type="PANTHER" id="PTHR34054">
    <property type="entry name" value="EXPRESSED PROTEIN"/>
    <property type="match status" value="1"/>
</dbReference>
<reference evidence="3" key="2">
    <citation type="journal article" date="2024" name="Plant">
        <title>Genomic evolution and insights into agronomic trait innovations of Sesamum species.</title>
        <authorList>
            <person name="Miao H."/>
            <person name="Wang L."/>
            <person name="Qu L."/>
            <person name="Liu H."/>
            <person name="Sun Y."/>
            <person name="Le M."/>
            <person name="Wang Q."/>
            <person name="Wei S."/>
            <person name="Zheng Y."/>
            <person name="Lin W."/>
            <person name="Duan Y."/>
            <person name="Cao H."/>
            <person name="Xiong S."/>
            <person name="Wang X."/>
            <person name="Wei L."/>
            <person name="Li C."/>
            <person name="Ma Q."/>
            <person name="Ju M."/>
            <person name="Zhao R."/>
            <person name="Li G."/>
            <person name="Mu C."/>
            <person name="Tian Q."/>
            <person name="Mei H."/>
            <person name="Zhang T."/>
            <person name="Gao T."/>
            <person name="Zhang H."/>
        </authorList>
    </citation>
    <scope>NUCLEOTIDE SEQUENCE</scope>
    <source>
        <strain evidence="3">3651</strain>
    </source>
</reference>
<evidence type="ECO:0000256" key="1">
    <source>
        <dbReference type="SAM" id="MobiDB-lite"/>
    </source>
</evidence>
<keyword evidence="4" id="KW-1185">Reference proteome</keyword>
<dbReference type="EMBL" id="JACGWO010000001">
    <property type="protein sequence ID" value="KAK4441099.1"/>
    <property type="molecule type" value="Genomic_DNA"/>
</dbReference>
<feature type="region of interest" description="Disordered" evidence="1">
    <location>
        <begin position="130"/>
        <end position="154"/>
    </location>
</feature>
<organism evidence="3 4">
    <name type="scientific">Sesamum alatum</name>
    <dbReference type="NCBI Taxonomy" id="300844"/>
    <lineage>
        <taxon>Eukaryota</taxon>
        <taxon>Viridiplantae</taxon>
        <taxon>Streptophyta</taxon>
        <taxon>Embryophyta</taxon>
        <taxon>Tracheophyta</taxon>
        <taxon>Spermatophyta</taxon>
        <taxon>Magnoliopsida</taxon>
        <taxon>eudicotyledons</taxon>
        <taxon>Gunneridae</taxon>
        <taxon>Pentapetalae</taxon>
        <taxon>asterids</taxon>
        <taxon>lamiids</taxon>
        <taxon>Lamiales</taxon>
        <taxon>Pedaliaceae</taxon>
        <taxon>Sesamum</taxon>
    </lineage>
</organism>
<feature type="transmembrane region" description="Helical" evidence="2">
    <location>
        <begin position="6"/>
        <end position="30"/>
    </location>
</feature>
<evidence type="ECO:0000313" key="3">
    <source>
        <dbReference type="EMBL" id="KAK4441099.1"/>
    </source>
</evidence>
<accession>A0AAE1Z3G8</accession>
<evidence type="ECO:0008006" key="5">
    <source>
        <dbReference type="Google" id="ProtNLM"/>
    </source>
</evidence>
<feature type="region of interest" description="Disordered" evidence="1">
    <location>
        <begin position="72"/>
        <end position="99"/>
    </location>
</feature>
<comment type="caution">
    <text evidence="3">The sequence shown here is derived from an EMBL/GenBank/DDBJ whole genome shotgun (WGS) entry which is preliminary data.</text>
</comment>
<dbReference type="InterPro" id="IPR045884">
    <property type="entry name" value="At5g59350-like"/>
</dbReference>
<dbReference type="PANTHER" id="PTHR34054:SF16">
    <property type="entry name" value="MEMBRANE LIPOPROTEIN"/>
    <property type="match status" value="1"/>
</dbReference>
<feature type="compositionally biased region" description="Polar residues" evidence="1">
    <location>
        <begin position="72"/>
        <end position="86"/>
    </location>
</feature>
<dbReference type="AlphaFoldDB" id="A0AAE1Z3G8"/>
<keyword evidence="2" id="KW-1133">Transmembrane helix</keyword>
<gene>
    <name evidence="3" type="ORF">Salat_0444800</name>
</gene>